<dbReference type="EMBL" id="RCMG01003236">
    <property type="protein sequence ID" value="KAG2802373.1"/>
    <property type="molecule type" value="Genomic_DNA"/>
</dbReference>
<gene>
    <name evidence="1" type="ORF">PC113_g24494</name>
</gene>
<dbReference type="InterPro" id="IPR053134">
    <property type="entry name" value="RNA-dir_DNA_polymerase"/>
</dbReference>
<dbReference type="VEuPathDB" id="FungiDB:PC110_g2249"/>
<dbReference type="AlphaFoldDB" id="A0A8T0XWI4"/>
<dbReference type="Gene3D" id="3.10.10.10">
    <property type="entry name" value="HIV Type 1 Reverse Transcriptase, subunit A, domain 1"/>
    <property type="match status" value="1"/>
</dbReference>
<accession>A0A8T0XWI4</accession>
<proteinExistence type="predicted"/>
<dbReference type="SUPFAM" id="SSF56672">
    <property type="entry name" value="DNA/RNA polymerases"/>
    <property type="match status" value="1"/>
</dbReference>
<comment type="caution">
    <text evidence="1">The sequence shown here is derived from an EMBL/GenBank/DDBJ whole genome shotgun (WGS) entry which is preliminary data.</text>
</comment>
<dbReference type="PANTHER" id="PTHR24559">
    <property type="entry name" value="TRANSPOSON TY3-I GAG-POL POLYPROTEIN"/>
    <property type="match status" value="1"/>
</dbReference>
<reference evidence="1" key="1">
    <citation type="submission" date="2018-10" db="EMBL/GenBank/DDBJ databases">
        <title>Effector identification in a new, highly contiguous assembly of the strawberry crown rot pathogen Phytophthora cactorum.</title>
        <authorList>
            <person name="Armitage A.D."/>
            <person name="Nellist C.F."/>
            <person name="Bates H."/>
            <person name="Vickerstaff R.J."/>
            <person name="Harrison R.J."/>
        </authorList>
    </citation>
    <scope>NUCLEOTIDE SEQUENCE</scope>
    <source>
        <strain evidence="1">15-7</strain>
    </source>
</reference>
<name>A0A8T0XWI4_9STRA</name>
<evidence type="ECO:0000313" key="1">
    <source>
        <dbReference type="EMBL" id="KAG2802373.1"/>
    </source>
</evidence>
<evidence type="ECO:0000313" key="2">
    <source>
        <dbReference type="Proteomes" id="UP000735874"/>
    </source>
</evidence>
<dbReference type="PANTHER" id="PTHR24559:SF444">
    <property type="entry name" value="REVERSE TRANSCRIPTASE DOMAIN-CONTAINING PROTEIN"/>
    <property type="match status" value="1"/>
</dbReference>
<organism evidence="1 2">
    <name type="scientific">Phytophthora cactorum</name>
    <dbReference type="NCBI Taxonomy" id="29920"/>
    <lineage>
        <taxon>Eukaryota</taxon>
        <taxon>Sar</taxon>
        <taxon>Stramenopiles</taxon>
        <taxon>Oomycota</taxon>
        <taxon>Peronosporomycetes</taxon>
        <taxon>Peronosporales</taxon>
        <taxon>Peronosporaceae</taxon>
        <taxon>Phytophthora</taxon>
    </lineage>
</organism>
<sequence length="382" mass="41884">MDPDSMTTAVSGESDGPSCAACERATCAGPEPDPQDILDVVEHGFPRTDEQWLSRDDVVERGLPHAVETELPRVVERELPEVVDAVELSIPHPDADPVGRCHEYADMIERGFSWSAAESAPRPVRRRGRRTPRRPRVLSACSTSTEPEVISALVGDGDDSVAHVREVEVARPPCDAASITQLPGLSWKHFLRDLKRGEIEQVCMIVPVADDTVAAVEVDAGALASDSWTRPKHAEPKTTREARYAAQSLPALEASGNPVAPLVREFIEIFPEKVPTVLPPDRGVRHEIDLMPGAKYCVTRQWPLPRDQTEAIDAFFESRRRAGLVRESVSPHSSPAFCVKKPTGGWRIVHAFNKLNDATIPAQTPIPRKDMVLDTMSGSTQS</sequence>
<dbReference type="InterPro" id="IPR043502">
    <property type="entry name" value="DNA/RNA_pol_sf"/>
</dbReference>
<dbReference type="Proteomes" id="UP000735874">
    <property type="component" value="Unassembled WGS sequence"/>
</dbReference>
<protein>
    <submittedName>
        <fullName evidence="1">Uncharacterized protein</fullName>
    </submittedName>
</protein>